<dbReference type="PRINTS" id="PR01705">
    <property type="entry name" value="TSP1REPEAT"/>
</dbReference>
<name>A0A2B4SSS6_STYPI</name>
<dbReference type="Proteomes" id="UP000225706">
    <property type="component" value="Unassembled WGS sequence"/>
</dbReference>
<dbReference type="STRING" id="50429.A0A2B4SSS6"/>
<keyword evidence="4 8" id="KW-0732">Signal</keyword>
<reference evidence="11" key="1">
    <citation type="journal article" date="2017" name="bioRxiv">
        <title>Comparative analysis of the genomes of Stylophora pistillata and Acropora digitifera provides evidence for extensive differences between species of corals.</title>
        <authorList>
            <person name="Voolstra C.R."/>
            <person name="Li Y."/>
            <person name="Liew Y.J."/>
            <person name="Baumgarten S."/>
            <person name="Zoccola D."/>
            <person name="Flot J.-F."/>
            <person name="Tambutte S."/>
            <person name="Allemand D."/>
            <person name="Aranda M."/>
        </authorList>
    </citation>
    <scope>NUCLEOTIDE SEQUENCE [LARGE SCALE GENOMIC DNA]</scope>
</reference>
<dbReference type="SUPFAM" id="SSF82895">
    <property type="entry name" value="TSP-1 type 1 repeat"/>
    <property type="match status" value="1"/>
</dbReference>
<dbReference type="InterPro" id="IPR000884">
    <property type="entry name" value="TSP1_rpt"/>
</dbReference>
<feature type="chain" id="PRO_5012541269" evidence="8">
    <location>
        <begin position="26"/>
        <end position="248"/>
    </location>
</feature>
<evidence type="ECO:0000256" key="8">
    <source>
        <dbReference type="SAM" id="SignalP"/>
    </source>
</evidence>
<accession>A0A2B4SSS6</accession>
<protein>
    <submittedName>
        <fullName evidence="10">A disintegrin and metalloproteinase with thrombospondin motifs 16</fullName>
    </submittedName>
</protein>
<comment type="caution">
    <text evidence="10">The sequence shown here is derived from an EMBL/GenBank/DDBJ whole genome shotgun (WGS) entry which is preliminary data.</text>
</comment>
<dbReference type="InterPro" id="IPR003582">
    <property type="entry name" value="ShKT_dom"/>
</dbReference>
<feature type="signal peptide" evidence="8">
    <location>
        <begin position="1"/>
        <end position="25"/>
    </location>
</feature>
<dbReference type="PROSITE" id="PS50092">
    <property type="entry name" value="TSP1"/>
    <property type="match status" value="1"/>
</dbReference>
<keyword evidence="6 7" id="KW-1015">Disulfide bond</keyword>
<dbReference type="GO" id="GO:0007229">
    <property type="term" value="P:integrin-mediated signaling pathway"/>
    <property type="evidence" value="ECO:0007669"/>
    <property type="project" value="UniProtKB-KW"/>
</dbReference>
<dbReference type="OrthoDB" id="5973910at2759"/>
<dbReference type="InterPro" id="IPR036383">
    <property type="entry name" value="TSP1_rpt_sf"/>
</dbReference>
<dbReference type="PANTHER" id="PTHR22906:SF43">
    <property type="entry name" value="PROPERDIN"/>
    <property type="match status" value="1"/>
</dbReference>
<dbReference type="FunFam" id="2.20.100.10:FF:000001">
    <property type="entry name" value="semaphorin-5A isoform X1"/>
    <property type="match status" value="1"/>
</dbReference>
<sequence length="248" mass="27425">MIKKAFSAFILTGFFFCLHWGNTEGLADDVNSCHEYIKIGCYRDSLRKPRPLPKLIKNYRSVFNWHSPKESINSQVSQCAEEAYQRGFTIFGLQFYGECWSGANASQTYAKDGGSDRCVSAVDNELELQPCKDDSSEACTGASMSNYVYEIIDPVNGTLTTWSAWDPCSKSCGGGQQKRTRSCTDPSPSKCGKPCVGNTEETTSCNTHSCPAPCLDESSACKTYKDLGLCDDRYPDVLRLCRKSCGRC</sequence>
<evidence type="ECO:0000256" key="4">
    <source>
        <dbReference type="ARBA" id="ARBA00022729"/>
    </source>
</evidence>
<evidence type="ECO:0000256" key="3">
    <source>
        <dbReference type="ARBA" id="ARBA00022656"/>
    </source>
</evidence>
<keyword evidence="10" id="KW-0401">Integrin</keyword>
<comment type="subcellular location">
    <subcellularLocation>
        <location evidence="1">Secreted</location>
    </subcellularLocation>
</comment>
<evidence type="ECO:0000259" key="9">
    <source>
        <dbReference type="PROSITE" id="PS51670"/>
    </source>
</evidence>
<dbReference type="InterPro" id="IPR052065">
    <property type="entry name" value="Compl_asym_regulator"/>
</dbReference>
<evidence type="ECO:0000256" key="7">
    <source>
        <dbReference type="PROSITE-ProRule" id="PRU01005"/>
    </source>
</evidence>
<evidence type="ECO:0000256" key="5">
    <source>
        <dbReference type="ARBA" id="ARBA00022737"/>
    </source>
</evidence>
<dbReference type="PROSITE" id="PS51670">
    <property type="entry name" value="SHKT"/>
    <property type="match status" value="1"/>
</dbReference>
<gene>
    <name evidence="10" type="primary">ADAMTS16</name>
    <name evidence="10" type="ORF">AWC38_SpisGene1413</name>
</gene>
<dbReference type="GO" id="GO:0090729">
    <property type="term" value="F:toxin activity"/>
    <property type="evidence" value="ECO:0007669"/>
    <property type="project" value="UniProtKB-KW"/>
</dbReference>
<dbReference type="EMBL" id="LSMT01000009">
    <property type="protein sequence ID" value="PFX33734.1"/>
    <property type="molecule type" value="Genomic_DNA"/>
</dbReference>
<dbReference type="Gene3D" id="2.20.100.10">
    <property type="entry name" value="Thrombospondin type-1 (TSP1) repeat"/>
    <property type="match status" value="1"/>
</dbReference>
<evidence type="ECO:0000313" key="11">
    <source>
        <dbReference type="Proteomes" id="UP000225706"/>
    </source>
</evidence>
<dbReference type="PANTHER" id="PTHR22906">
    <property type="entry name" value="PROPERDIN"/>
    <property type="match status" value="1"/>
</dbReference>
<dbReference type="Pfam" id="PF00090">
    <property type="entry name" value="TSP_1"/>
    <property type="match status" value="1"/>
</dbReference>
<evidence type="ECO:0000313" key="10">
    <source>
        <dbReference type="EMBL" id="PFX33734.1"/>
    </source>
</evidence>
<evidence type="ECO:0000256" key="6">
    <source>
        <dbReference type="ARBA" id="ARBA00023157"/>
    </source>
</evidence>
<keyword evidence="5" id="KW-0677">Repeat</keyword>
<evidence type="ECO:0000256" key="2">
    <source>
        <dbReference type="ARBA" id="ARBA00022525"/>
    </source>
</evidence>
<keyword evidence="3" id="KW-0800">Toxin</keyword>
<proteinExistence type="predicted"/>
<comment type="caution">
    <text evidence="7">Lacks conserved residue(s) required for the propagation of feature annotation.</text>
</comment>
<dbReference type="SMART" id="SM00209">
    <property type="entry name" value="TSP1"/>
    <property type="match status" value="1"/>
</dbReference>
<evidence type="ECO:0000256" key="1">
    <source>
        <dbReference type="ARBA" id="ARBA00004613"/>
    </source>
</evidence>
<feature type="disulfide bond" evidence="7">
    <location>
        <begin position="214"/>
        <end position="248"/>
    </location>
</feature>
<feature type="domain" description="ShKT" evidence="9">
    <location>
        <begin position="214"/>
        <end position="248"/>
    </location>
</feature>
<dbReference type="AlphaFoldDB" id="A0A2B4SSS6"/>
<organism evidence="10 11">
    <name type="scientific">Stylophora pistillata</name>
    <name type="common">Smooth cauliflower coral</name>
    <dbReference type="NCBI Taxonomy" id="50429"/>
    <lineage>
        <taxon>Eukaryota</taxon>
        <taxon>Metazoa</taxon>
        <taxon>Cnidaria</taxon>
        <taxon>Anthozoa</taxon>
        <taxon>Hexacorallia</taxon>
        <taxon>Scleractinia</taxon>
        <taxon>Astrocoeniina</taxon>
        <taxon>Pocilloporidae</taxon>
        <taxon>Stylophora</taxon>
    </lineage>
</organism>
<keyword evidence="2" id="KW-0964">Secreted</keyword>
<keyword evidence="11" id="KW-1185">Reference proteome</keyword>